<evidence type="ECO:0000256" key="1">
    <source>
        <dbReference type="SAM" id="MobiDB-lite"/>
    </source>
</evidence>
<dbReference type="Proteomes" id="UP000235786">
    <property type="component" value="Unassembled WGS sequence"/>
</dbReference>
<feature type="compositionally biased region" description="Basic and acidic residues" evidence="1">
    <location>
        <begin position="175"/>
        <end position="192"/>
    </location>
</feature>
<keyword evidence="3" id="KW-1185">Reference proteome</keyword>
<dbReference type="OrthoDB" id="3484494at2759"/>
<evidence type="ECO:0000313" key="2">
    <source>
        <dbReference type="EMBL" id="PMD35108.1"/>
    </source>
</evidence>
<organism evidence="2 3">
    <name type="scientific">Hyaloscypha variabilis (strain UAMH 11265 / GT02V1 / F)</name>
    <name type="common">Meliniomyces variabilis</name>
    <dbReference type="NCBI Taxonomy" id="1149755"/>
    <lineage>
        <taxon>Eukaryota</taxon>
        <taxon>Fungi</taxon>
        <taxon>Dikarya</taxon>
        <taxon>Ascomycota</taxon>
        <taxon>Pezizomycotina</taxon>
        <taxon>Leotiomycetes</taxon>
        <taxon>Helotiales</taxon>
        <taxon>Hyaloscyphaceae</taxon>
        <taxon>Hyaloscypha</taxon>
        <taxon>Hyaloscypha variabilis</taxon>
    </lineage>
</organism>
<reference evidence="2 3" key="1">
    <citation type="submission" date="2016-04" db="EMBL/GenBank/DDBJ databases">
        <title>A degradative enzymes factory behind the ericoid mycorrhizal symbiosis.</title>
        <authorList>
            <consortium name="DOE Joint Genome Institute"/>
            <person name="Martino E."/>
            <person name="Morin E."/>
            <person name="Grelet G."/>
            <person name="Kuo A."/>
            <person name="Kohler A."/>
            <person name="Daghino S."/>
            <person name="Barry K."/>
            <person name="Choi C."/>
            <person name="Cichocki N."/>
            <person name="Clum A."/>
            <person name="Copeland A."/>
            <person name="Hainaut M."/>
            <person name="Haridas S."/>
            <person name="Labutti K."/>
            <person name="Lindquist E."/>
            <person name="Lipzen A."/>
            <person name="Khouja H.-R."/>
            <person name="Murat C."/>
            <person name="Ohm R."/>
            <person name="Olson A."/>
            <person name="Spatafora J."/>
            <person name="Veneault-Fourrey C."/>
            <person name="Henrissat B."/>
            <person name="Grigoriev I."/>
            <person name="Martin F."/>
            <person name="Perotto S."/>
        </authorList>
    </citation>
    <scope>NUCLEOTIDE SEQUENCE [LARGE SCALE GENOMIC DNA]</scope>
    <source>
        <strain evidence="2 3">F</strain>
    </source>
</reference>
<proteinExistence type="predicted"/>
<evidence type="ECO:0000313" key="3">
    <source>
        <dbReference type="Proteomes" id="UP000235786"/>
    </source>
</evidence>
<name>A0A2J6R9B2_HYAVF</name>
<protein>
    <submittedName>
        <fullName evidence="2">Uncharacterized protein</fullName>
    </submittedName>
</protein>
<dbReference type="EMBL" id="KZ613953">
    <property type="protein sequence ID" value="PMD35108.1"/>
    <property type="molecule type" value="Genomic_DNA"/>
</dbReference>
<sequence length="214" mass="25301">MTSLMVWPPREDIVRQMGLKDTQWKAASELQDLLSTLKRQRELNPDAKDVKGEHSGYSFASQSMFRYTFHTATEPFYDRRRKCLWYLGWRGPKEPEFTDLEIRKTYYIIQESRHLCVYADRKRPSRPIARYDMLNPEHRQAFVDVRKSVAAKYTLKHSPPRHRSLERVRKMHGHRSPERSKGTPKQRLEKIRRMQNGGPGKSKLVDGETIDEGD</sequence>
<feature type="region of interest" description="Disordered" evidence="1">
    <location>
        <begin position="159"/>
        <end position="214"/>
    </location>
</feature>
<accession>A0A2J6R9B2</accession>
<dbReference type="AlphaFoldDB" id="A0A2J6R9B2"/>
<gene>
    <name evidence="2" type="ORF">L207DRAFT_131855</name>
</gene>